<dbReference type="OrthoDB" id="10540980at2759"/>
<proteinExistence type="predicted"/>
<dbReference type="EMBL" id="QXFZ01000082">
    <property type="protein sequence ID" value="KAE9134440.1"/>
    <property type="molecule type" value="Genomic_DNA"/>
</dbReference>
<protein>
    <submittedName>
        <fullName evidence="3">Uncharacterized protein</fullName>
    </submittedName>
</protein>
<organism evidence="3 15">
    <name type="scientific">Phytophthora fragariae</name>
    <dbReference type="NCBI Taxonomy" id="53985"/>
    <lineage>
        <taxon>Eukaryota</taxon>
        <taxon>Sar</taxon>
        <taxon>Stramenopiles</taxon>
        <taxon>Oomycota</taxon>
        <taxon>Peronosporomycetes</taxon>
        <taxon>Peronosporales</taxon>
        <taxon>Peronosporaceae</taxon>
        <taxon>Phytophthora</taxon>
    </lineage>
</organism>
<evidence type="ECO:0000313" key="9">
    <source>
        <dbReference type="EMBL" id="KAE9323879.1"/>
    </source>
</evidence>
<name>A0A6A3TCS1_9STRA</name>
<evidence type="ECO:0000313" key="5">
    <source>
        <dbReference type="EMBL" id="KAE9186292.1"/>
    </source>
</evidence>
<dbReference type="Proteomes" id="UP000440367">
    <property type="component" value="Unassembled WGS sequence"/>
</dbReference>
<dbReference type="EMBL" id="QXGA01000099">
    <property type="protein sequence ID" value="KAE9152578.1"/>
    <property type="molecule type" value="Genomic_DNA"/>
</dbReference>
<evidence type="ECO:0000313" key="4">
    <source>
        <dbReference type="EMBL" id="KAE9152578.1"/>
    </source>
</evidence>
<comment type="caution">
    <text evidence="3">The sequence shown here is derived from an EMBL/GenBank/DDBJ whole genome shotgun (WGS) entry which is preliminary data.</text>
</comment>
<dbReference type="EMBL" id="QXGE01000119">
    <property type="protein sequence ID" value="KAE9323879.1"/>
    <property type="molecule type" value="Genomic_DNA"/>
</dbReference>
<dbReference type="EMBL" id="QXGB01001735">
    <property type="protein sequence ID" value="KAE9186292.1"/>
    <property type="molecule type" value="Genomic_DNA"/>
</dbReference>
<sequence length="177" mass="19361">MVGDFLRIVPVRSNPGLARLGHSRFRAVKEVGTMPNELVDHNGHVFTCTVNSDARGSTIHLKNTETGDEWTCSVTCDNINKFWALPTSEGSILTNLPRAAVGIMQDVLHRGTTGRCYGTASLVYKYSPFYMELRVKGVIRQVGVELAFPMVPKAVGAIEKRLAAGALENDAAIEKSW</sequence>
<keyword evidence="11" id="KW-1185">Reference proteome</keyword>
<evidence type="ECO:0000313" key="8">
    <source>
        <dbReference type="EMBL" id="KAE9312627.1"/>
    </source>
</evidence>
<evidence type="ECO:0000313" key="6">
    <source>
        <dbReference type="EMBL" id="KAE9248794.1"/>
    </source>
</evidence>
<evidence type="ECO:0000313" key="2">
    <source>
        <dbReference type="EMBL" id="KAE9086242.1"/>
    </source>
</evidence>
<dbReference type="EMBL" id="QXFX01001693">
    <property type="protein sequence ID" value="KAE9086242.1"/>
    <property type="molecule type" value="Genomic_DNA"/>
</dbReference>
<evidence type="ECO:0000313" key="16">
    <source>
        <dbReference type="Proteomes" id="UP000476176"/>
    </source>
</evidence>
<dbReference type="EMBL" id="QXGD01000151">
    <property type="protein sequence ID" value="KAE9250444.1"/>
    <property type="molecule type" value="Genomic_DNA"/>
</dbReference>
<evidence type="ECO:0000313" key="1">
    <source>
        <dbReference type="EMBL" id="KAE8945580.1"/>
    </source>
</evidence>
<dbReference type="Proteomes" id="UP000486351">
    <property type="component" value="Unassembled WGS sequence"/>
</dbReference>
<evidence type="ECO:0000313" key="15">
    <source>
        <dbReference type="Proteomes" id="UP000441208"/>
    </source>
</evidence>
<evidence type="ECO:0000313" key="10">
    <source>
        <dbReference type="Proteomes" id="UP000429523"/>
    </source>
</evidence>
<dbReference type="EMBL" id="QXFY01001649">
    <property type="protein sequence ID" value="KAE9312627.1"/>
    <property type="molecule type" value="Genomic_DNA"/>
</dbReference>
<evidence type="ECO:0000313" key="14">
    <source>
        <dbReference type="Proteomes" id="UP000440732"/>
    </source>
</evidence>
<dbReference type="Proteomes" id="UP000440732">
    <property type="component" value="Unassembled WGS sequence"/>
</dbReference>
<dbReference type="EMBL" id="QXGC01000119">
    <property type="protein sequence ID" value="KAE9248794.1"/>
    <property type="molecule type" value="Genomic_DNA"/>
</dbReference>
<dbReference type="Proteomes" id="UP000429523">
    <property type="component" value="Unassembled WGS sequence"/>
</dbReference>
<dbReference type="Proteomes" id="UP000437068">
    <property type="component" value="Unassembled WGS sequence"/>
</dbReference>
<dbReference type="Proteomes" id="UP000476176">
    <property type="component" value="Unassembled WGS sequence"/>
</dbReference>
<evidence type="ECO:0000313" key="18">
    <source>
        <dbReference type="Proteomes" id="UP000488956"/>
    </source>
</evidence>
<evidence type="ECO:0000313" key="7">
    <source>
        <dbReference type="EMBL" id="KAE9250444.1"/>
    </source>
</evidence>
<evidence type="ECO:0000313" key="17">
    <source>
        <dbReference type="Proteomes" id="UP000486351"/>
    </source>
</evidence>
<dbReference type="EMBL" id="QXGF01000152">
    <property type="protein sequence ID" value="KAE8945580.1"/>
    <property type="molecule type" value="Genomic_DNA"/>
</dbReference>
<accession>A0A6A3TCS1</accession>
<evidence type="ECO:0000313" key="13">
    <source>
        <dbReference type="Proteomes" id="UP000440367"/>
    </source>
</evidence>
<evidence type="ECO:0000313" key="12">
    <source>
        <dbReference type="Proteomes" id="UP000437068"/>
    </source>
</evidence>
<evidence type="ECO:0000313" key="3">
    <source>
        <dbReference type="EMBL" id="KAE9134440.1"/>
    </source>
</evidence>
<dbReference type="Proteomes" id="UP000433483">
    <property type="component" value="Unassembled WGS sequence"/>
</dbReference>
<dbReference type="AlphaFoldDB" id="A0A6A3TCS1"/>
<gene>
    <name evidence="9" type="ORF">PF001_g3692</name>
    <name evidence="7" type="ORF">PF002_g4769</name>
    <name evidence="6" type="ORF">PF004_g3683</name>
    <name evidence="5" type="ORF">PF005_g20895</name>
    <name evidence="4" type="ORF">PF006_g3188</name>
    <name evidence="3" type="ORF">PF007_g2909</name>
    <name evidence="8" type="ORF">PF008_g19925</name>
    <name evidence="1" type="ORF">PF009_g4751</name>
    <name evidence="2" type="ORF">PF010_g20160</name>
</gene>
<evidence type="ECO:0000313" key="11">
    <source>
        <dbReference type="Proteomes" id="UP000433483"/>
    </source>
</evidence>
<dbReference type="Proteomes" id="UP000488956">
    <property type="component" value="Unassembled WGS sequence"/>
</dbReference>
<reference evidence="10 11" key="1">
    <citation type="submission" date="2018-08" db="EMBL/GenBank/DDBJ databases">
        <title>Genomic investigation of the strawberry pathogen Phytophthora fragariae indicates pathogenicity is determined by transcriptional variation in three key races.</title>
        <authorList>
            <person name="Adams T.M."/>
            <person name="Armitage A.D."/>
            <person name="Sobczyk M.K."/>
            <person name="Bates H.J."/>
            <person name="Dunwell J.M."/>
            <person name="Nellist C.F."/>
            <person name="Harrison R.J."/>
        </authorList>
    </citation>
    <scope>NUCLEOTIDE SEQUENCE [LARGE SCALE GENOMIC DNA]</scope>
    <source>
        <strain evidence="9 12">A4</strain>
        <strain evidence="7 13">BC-1</strain>
        <strain evidence="6 16">BC-23</strain>
        <strain evidence="5 11">NOV-27</strain>
        <strain evidence="4 14">NOV-5</strain>
        <strain evidence="3 15">NOV-71</strain>
        <strain evidence="8 17">NOV-77</strain>
        <strain evidence="1 10">NOV-9</strain>
        <strain evidence="2 18">ONT-3</strain>
    </source>
</reference>
<dbReference type="Proteomes" id="UP000441208">
    <property type="component" value="Unassembled WGS sequence"/>
</dbReference>